<proteinExistence type="predicted"/>
<reference evidence="1" key="1">
    <citation type="submission" date="2021-06" db="EMBL/GenBank/DDBJ databases">
        <authorList>
            <person name="Kallberg Y."/>
            <person name="Tangrot J."/>
            <person name="Rosling A."/>
        </authorList>
    </citation>
    <scope>NUCLEOTIDE SEQUENCE</scope>
    <source>
        <strain evidence="1">MA461A</strain>
    </source>
</reference>
<keyword evidence="2" id="KW-1185">Reference proteome</keyword>
<evidence type="ECO:0000313" key="1">
    <source>
        <dbReference type="EMBL" id="CAG8608406.1"/>
    </source>
</evidence>
<feature type="non-terminal residue" evidence="1">
    <location>
        <position position="1"/>
    </location>
</feature>
<accession>A0ACA9MTR3</accession>
<comment type="caution">
    <text evidence="1">The sequence shown here is derived from an EMBL/GenBank/DDBJ whole genome shotgun (WGS) entry which is preliminary data.</text>
</comment>
<name>A0ACA9MTR3_9GLOM</name>
<dbReference type="EMBL" id="CAJVQC010009728">
    <property type="protein sequence ID" value="CAG8608406.1"/>
    <property type="molecule type" value="Genomic_DNA"/>
</dbReference>
<dbReference type="Proteomes" id="UP000789920">
    <property type="component" value="Unassembled WGS sequence"/>
</dbReference>
<sequence>VKKQHSIYWDELRGYPSKNDKKDAKVKELPTLDEVLTKLGDLRSKIEKQSFFDLSKEVDYIHSLQDSIFFIEKDYIQAAKDAFKKNNISDSKIIYKIFKIFSQGHFNKHELLANYYLSLYYKKGFGYDKNEEKALEHIITAAKRGNHGAKKVLKKRNIKWD</sequence>
<evidence type="ECO:0000313" key="2">
    <source>
        <dbReference type="Proteomes" id="UP000789920"/>
    </source>
</evidence>
<protein>
    <submittedName>
        <fullName evidence="1">34469_t:CDS:1</fullName>
    </submittedName>
</protein>
<organism evidence="1 2">
    <name type="scientific">Racocetra persica</name>
    <dbReference type="NCBI Taxonomy" id="160502"/>
    <lineage>
        <taxon>Eukaryota</taxon>
        <taxon>Fungi</taxon>
        <taxon>Fungi incertae sedis</taxon>
        <taxon>Mucoromycota</taxon>
        <taxon>Glomeromycotina</taxon>
        <taxon>Glomeromycetes</taxon>
        <taxon>Diversisporales</taxon>
        <taxon>Gigasporaceae</taxon>
        <taxon>Racocetra</taxon>
    </lineage>
</organism>
<gene>
    <name evidence="1" type="ORF">RPERSI_LOCUS6204</name>
</gene>